<comment type="caution">
    <text evidence="12">The sequence shown here is derived from an EMBL/GenBank/DDBJ whole genome shotgun (WGS) entry which is preliminary data.</text>
</comment>
<evidence type="ECO:0000256" key="1">
    <source>
        <dbReference type="ARBA" id="ARBA00004477"/>
    </source>
</evidence>
<evidence type="ECO:0000256" key="8">
    <source>
        <dbReference type="ARBA" id="ARBA00022824"/>
    </source>
</evidence>
<protein>
    <recommendedName>
        <fullName evidence="11">GPI mannosyltransferase 1</fullName>
        <ecNumber evidence="11">2.4.1.-</ecNumber>
    </recommendedName>
    <alternativeName>
        <fullName evidence="11">GPI mannosyltransferase I</fullName>
    </alternativeName>
</protein>
<dbReference type="Pfam" id="PF05007">
    <property type="entry name" value="Mannosyl_trans"/>
    <property type="match status" value="1"/>
</dbReference>
<proteinExistence type="inferred from homology"/>
<evidence type="ECO:0000313" key="12">
    <source>
        <dbReference type="EMBL" id="EJK46733.1"/>
    </source>
</evidence>
<accession>K0R2A4</accession>
<evidence type="ECO:0000256" key="4">
    <source>
        <dbReference type="ARBA" id="ARBA00022502"/>
    </source>
</evidence>
<evidence type="ECO:0000256" key="10">
    <source>
        <dbReference type="ARBA" id="ARBA00023136"/>
    </source>
</evidence>
<feature type="transmembrane region" description="Helical" evidence="11">
    <location>
        <begin position="139"/>
        <end position="159"/>
    </location>
</feature>
<keyword evidence="4 11" id="KW-0337">GPI-anchor biosynthesis</keyword>
<feature type="transmembrane region" description="Helical" evidence="11">
    <location>
        <begin position="70"/>
        <end position="91"/>
    </location>
</feature>
<keyword evidence="8 11" id="KW-0256">Endoplasmic reticulum</keyword>
<comment type="caution">
    <text evidence="11">Lacks conserved residue(s) required for the propagation of feature annotation.</text>
</comment>
<comment type="function">
    <text evidence="11">Catalytic subunit of the glycosylphosphatidylinositol-mannosyltransferase I complex which catalyzes the transfer of the first mannose, via an alpha-1,4 bond from a dolichol-phosphate-mannose (Dol-P-Man) to the glucosaminyl acyl phosphatidylinositol (GlcN-(acyl)PI) intermediate to generate alpha-D-Man-(1-&gt;4)-alpha-D-GlcN-(1-&gt;6)-(1-radyl,2-acyl-sn-glycero-3-phospho)-2-acyl-inositol and participates in the sixth step of the glycosylphosphatidylinositol-anchor biosynthesis.</text>
</comment>
<evidence type="ECO:0000256" key="9">
    <source>
        <dbReference type="ARBA" id="ARBA00022989"/>
    </source>
</evidence>
<feature type="transmembrane region" description="Helical" evidence="11">
    <location>
        <begin position="171"/>
        <end position="190"/>
    </location>
</feature>
<dbReference type="OrthoDB" id="1741594at2759"/>
<evidence type="ECO:0000256" key="11">
    <source>
        <dbReference type="RuleBase" id="RU365064"/>
    </source>
</evidence>
<keyword evidence="10 11" id="KW-0472">Membrane</keyword>
<keyword evidence="6 11" id="KW-0808">Transferase</keyword>
<evidence type="ECO:0000313" key="13">
    <source>
        <dbReference type="Proteomes" id="UP000266841"/>
    </source>
</evidence>
<dbReference type="EMBL" id="AGNL01047573">
    <property type="protein sequence ID" value="EJK46733.1"/>
    <property type="molecule type" value="Genomic_DNA"/>
</dbReference>
<dbReference type="eggNOG" id="KOG3893">
    <property type="taxonomic scope" value="Eukaryota"/>
</dbReference>
<name>K0R2A4_THAOC</name>
<dbReference type="Proteomes" id="UP000266841">
    <property type="component" value="Unassembled WGS sequence"/>
</dbReference>
<dbReference type="PANTHER" id="PTHR12886">
    <property type="entry name" value="PIG-M MANNOSYLTRANSFERASE"/>
    <property type="match status" value="1"/>
</dbReference>
<comment type="similarity">
    <text evidence="3 11">Belongs to the PIGM family.</text>
</comment>
<dbReference type="EC" id="2.4.1.-" evidence="11"/>
<dbReference type="GO" id="GO:1990529">
    <property type="term" value="C:glycosylphosphatidylinositol-mannosyltransferase I complex"/>
    <property type="evidence" value="ECO:0007669"/>
    <property type="project" value="TreeGrafter"/>
</dbReference>
<dbReference type="GO" id="GO:0004376">
    <property type="term" value="F:GPI mannosyltransferase activity"/>
    <property type="evidence" value="ECO:0007669"/>
    <property type="project" value="InterPro"/>
</dbReference>
<organism evidence="12 13">
    <name type="scientific">Thalassiosira oceanica</name>
    <name type="common">Marine diatom</name>
    <dbReference type="NCBI Taxonomy" id="159749"/>
    <lineage>
        <taxon>Eukaryota</taxon>
        <taxon>Sar</taxon>
        <taxon>Stramenopiles</taxon>
        <taxon>Ochrophyta</taxon>
        <taxon>Bacillariophyta</taxon>
        <taxon>Coscinodiscophyceae</taxon>
        <taxon>Thalassiosirophycidae</taxon>
        <taxon>Thalassiosirales</taxon>
        <taxon>Thalassiosiraceae</taxon>
        <taxon>Thalassiosira</taxon>
    </lineage>
</organism>
<keyword evidence="5 11" id="KW-0328">Glycosyltransferase</keyword>
<reference evidence="12 13" key="1">
    <citation type="journal article" date="2012" name="Genome Biol.">
        <title>Genome and low-iron response of an oceanic diatom adapted to chronic iron limitation.</title>
        <authorList>
            <person name="Lommer M."/>
            <person name="Specht M."/>
            <person name="Roy A.S."/>
            <person name="Kraemer L."/>
            <person name="Andreson R."/>
            <person name="Gutowska M.A."/>
            <person name="Wolf J."/>
            <person name="Bergner S.V."/>
            <person name="Schilhabel M.B."/>
            <person name="Klostermeier U.C."/>
            <person name="Beiko R.G."/>
            <person name="Rosenstiel P."/>
            <person name="Hippler M."/>
            <person name="Laroche J."/>
        </authorList>
    </citation>
    <scope>NUCLEOTIDE SEQUENCE [LARGE SCALE GENOMIC DNA]</scope>
    <source>
        <strain evidence="12 13">CCMP1005</strain>
    </source>
</reference>
<dbReference type="GO" id="GO:0005789">
    <property type="term" value="C:endoplasmic reticulum membrane"/>
    <property type="evidence" value="ECO:0007669"/>
    <property type="project" value="UniProtKB-SubCell"/>
</dbReference>
<dbReference type="GO" id="GO:0006506">
    <property type="term" value="P:GPI anchor biosynthetic process"/>
    <property type="evidence" value="ECO:0007669"/>
    <property type="project" value="UniProtKB-UniPathway"/>
</dbReference>
<comment type="subcellular location">
    <subcellularLocation>
        <location evidence="1 11">Endoplasmic reticulum membrane</location>
        <topology evidence="1 11">Multi-pass membrane protein</topology>
    </subcellularLocation>
</comment>
<evidence type="ECO:0000256" key="6">
    <source>
        <dbReference type="ARBA" id="ARBA00022679"/>
    </source>
</evidence>
<dbReference type="GO" id="GO:0051751">
    <property type="term" value="F:alpha-1,4-mannosyltransferase activity"/>
    <property type="evidence" value="ECO:0007669"/>
    <property type="project" value="InterPro"/>
</dbReference>
<dbReference type="InterPro" id="IPR007704">
    <property type="entry name" value="PIG-M"/>
</dbReference>
<dbReference type="AlphaFoldDB" id="K0R2A4"/>
<keyword evidence="9 11" id="KW-1133">Transmembrane helix</keyword>
<keyword evidence="13" id="KW-1185">Reference proteome</keyword>
<evidence type="ECO:0000256" key="2">
    <source>
        <dbReference type="ARBA" id="ARBA00004687"/>
    </source>
</evidence>
<comment type="pathway">
    <text evidence="2 11">Glycolipid biosynthesis; glycosylphosphatidylinositol-anchor biosynthesis.</text>
</comment>
<evidence type="ECO:0000256" key="7">
    <source>
        <dbReference type="ARBA" id="ARBA00022692"/>
    </source>
</evidence>
<dbReference type="UniPathway" id="UPA00196"/>
<sequence length="204" mass="23526">MFLVSSFGTTALLTYLAVLIHGETAFLEGLLYHFRRVDHRHNYSMYWYWIYLARGRAESALASTAATSRLWGFLPVFPQALILGFLSLGVAPYDLNFALFCQTFAFVAFNKVITAQYFTWYLCLLPLCSDRVRWKSKQMLCALGTLGLAIVTWLLSAFTLEMLGWRTHRQVWLASLLFFCANVFLLNSILKGYNRRKQMKDKQG</sequence>
<gene>
    <name evidence="12" type="ORF">THAOC_34584</name>
</gene>
<evidence type="ECO:0000256" key="5">
    <source>
        <dbReference type="ARBA" id="ARBA00022676"/>
    </source>
</evidence>
<evidence type="ECO:0000256" key="3">
    <source>
        <dbReference type="ARBA" id="ARBA00011071"/>
    </source>
</evidence>
<keyword evidence="7 11" id="KW-0812">Transmembrane</keyword>
<feature type="transmembrane region" description="Helical" evidence="11">
    <location>
        <begin position="97"/>
        <end position="127"/>
    </location>
</feature>
<dbReference type="PANTHER" id="PTHR12886:SF0">
    <property type="entry name" value="GPI MANNOSYLTRANSFERASE 1"/>
    <property type="match status" value="1"/>
</dbReference>